<dbReference type="AlphaFoldDB" id="A0A368N3Y6"/>
<name>A0A368N3Y6_9EURY</name>
<keyword evidence="3" id="KW-1185">Reference proteome</keyword>
<feature type="region of interest" description="Disordered" evidence="1">
    <location>
        <begin position="1"/>
        <end position="20"/>
    </location>
</feature>
<evidence type="ECO:0000313" key="3">
    <source>
        <dbReference type="Proteomes" id="UP000252189"/>
    </source>
</evidence>
<dbReference type="Proteomes" id="UP000252189">
    <property type="component" value="Unassembled WGS sequence"/>
</dbReference>
<organism evidence="2 3">
    <name type="scientific">Haloplanus salinus</name>
    <dbReference type="NCBI Taxonomy" id="1126245"/>
    <lineage>
        <taxon>Archaea</taxon>
        <taxon>Methanobacteriati</taxon>
        <taxon>Methanobacteriota</taxon>
        <taxon>Stenosarchaea group</taxon>
        <taxon>Halobacteria</taxon>
        <taxon>Halobacteriales</taxon>
        <taxon>Haloferacaceae</taxon>
        <taxon>Haloplanus</taxon>
    </lineage>
</organism>
<proteinExistence type="predicted"/>
<protein>
    <submittedName>
        <fullName evidence="2">Uncharacterized protein</fullName>
    </submittedName>
</protein>
<sequence>MGFSDAKSIETESATVTPGDGLYDTEYDRVLWVARIDGSGVTVEPATEYETEEQVGWPLGGRSRVITAGTTFAVTEFVDLIDTGRFEVAPL</sequence>
<reference evidence="2 3" key="1">
    <citation type="submission" date="2018-07" db="EMBL/GenBank/DDBJ databases">
        <title>Genome sequences of Haloplanus salinus JCM 18368T.</title>
        <authorList>
            <person name="Kim Y.B."/>
            <person name="Roh S.W."/>
        </authorList>
    </citation>
    <scope>NUCLEOTIDE SEQUENCE [LARGE SCALE GENOMIC DNA]</scope>
    <source>
        <strain evidence="2 3">JCM 18368</strain>
    </source>
</reference>
<evidence type="ECO:0000256" key="1">
    <source>
        <dbReference type="SAM" id="MobiDB-lite"/>
    </source>
</evidence>
<gene>
    <name evidence="2" type="ORF">DU504_15635</name>
</gene>
<dbReference type="EMBL" id="QPHM01000003">
    <property type="protein sequence ID" value="RCU44225.1"/>
    <property type="molecule type" value="Genomic_DNA"/>
</dbReference>
<accession>A0A368N3Y6</accession>
<evidence type="ECO:0000313" key="2">
    <source>
        <dbReference type="EMBL" id="RCU44225.1"/>
    </source>
</evidence>
<comment type="caution">
    <text evidence="2">The sequence shown here is derived from an EMBL/GenBank/DDBJ whole genome shotgun (WGS) entry which is preliminary data.</text>
</comment>
<dbReference type="RefSeq" id="WP_114450399.1">
    <property type="nucleotide sequence ID" value="NZ_QPHM01000003.1"/>
</dbReference>